<reference evidence="2" key="1">
    <citation type="submission" date="2022-07" db="EMBL/GenBank/DDBJ databases">
        <title>Draft genome sequence of Zalerion maritima ATCC 34329, a (micro)plastics degrading marine fungus.</title>
        <authorList>
            <person name="Paco A."/>
            <person name="Goncalves M.F.M."/>
            <person name="Rocha-Santos T.A.P."/>
            <person name="Alves A."/>
        </authorList>
    </citation>
    <scope>NUCLEOTIDE SEQUENCE</scope>
    <source>
        <strain evidence="2">ATCC 34329</strain>
    </source>
</reference>
<feature type="compositionally biased region" description="Pro residues" evidence="1">
    <location>
        <begin position="193"/>
        <end position="203"/>
    </location>
</feature>
<sequence length="203" mass="22302">MDPIPKEQWCTCVDKDGNKVTVTQQVPAEGVRKAADWVLWTRGKKAGYSSTGVVEVDRNKGEGEGGGGKSRGEEGKKGIIPGIPDFSQDAPVLARKAAEVYPPLEEKLVEKEHGRPRKPEEPFEGVDVGEEKKTGDEGRKGDGDEDNTHLSCSRKASIIYLQSEERSKRSGMRRPRLLRRQNTSWGQRAGIPASPPPLPKVMC</sequence>
<protein>
    <submittedName>
        <fullName evidence="2">Uncharacterized protein</fullName>
    </submittedName>
</protein>
<dbReference type="AlphaFoldDB" id="A0AAD5RU26"/>
<gene>
    <name evidence="2" type="ORF">MKZ38_008764</name>
</gene>
<evidence type="ECO:0000256" key="1">
    <source>
        <dbReference type="SAM" id="MobiDB-lite"/>
    </source>
</evidence>
<feature type="compositionally biased region" description="Basic and acidic residues" evidence="1">
    <location>
        <begin position="129"/>
        <end position="148"/>
    </location>
</feature>
<dbReference type="EMBL" id="JAKWBI020000061">
    <property type="protein sequence ID" value="KAJ2904143.1"/>
    <property type="molecule type" value="Genomic_DNA"/>
</dbReference>
<feature type="compositionally biased region" description="Basic residues" evidence="1">
    <location>
        <begin position="169"/>
        <end position="179"/>
    </location>
</feature>
<feature type="region of interest" description="Disordered" evidence="1">
    <location>
        <begin position="49"/>
        <end position="91"/>
    </location>
</feature>
<keyword evidence="3" id="KW-1185">Reference proteome</keyword>
<evidence type="ECO:0000313" key="2">
    <source>
        <dbReference type="EMBL" id="KAJ2904143.1"/>
    </source>
</evidence>
<name>A0AAD5RU26_9PEZI</name>
<evidence type="ECO:0000313" key="3">
    <source>
        <dbReference type="Proteomes" id="UP001201980"/>
    </source>
</evidence>
<proteinExistence type="predicted"/>
<accession>A0AAD5RU26</accession>
<organism evidence="2 3">
    <name type="scientific">Zalerion maritima</name>
    <dbReference type="NCBI Taxonomy" id="339359"/>
    <lineage>
        <taxon>Eukaryota</taxon>
        <taxon>Fungi</taxon>
        <taxon>Dikarya</taxon>
        <taxon>Ascomycota</taxon>
        <taxon>Pezizomycotina</taxon>
        <taxon>Sordariomycetes</taxon>
        <taxon>Lulworthiomycetidae</taxon>
        <taxon>Lulworthiales</taxon>
        <taxon>Lulworthiaceae</taxon>
        <taxon>Zalerion</taxon>
    </lineage>
</organism>
<comment type="caution">
    <text evidence="2">The sequence shown here is derived from an EMBL/GenBank/DDBJ whole genome shotgun (WGS) entry which is preliminary data.</text>
</comment>
<feature type="region of interest" description="Disordered" evidence="1">
    <location>
        <begin position="105"/>
        <end position="203"/>
    </location>
</feature>
<dbReference type="Proteomes" id="UP001201980">
    <property type="component" value="Unassembled WGS sequence"/>
</dbReference>
<feature type="compositionally biased region" description="Basic and acidic residues" evidence="1">
    <location>
        <begin position="105"/>
        <end position="121"/>
    </location>
</feature>